<name>G0N997_CAEBE</name>
<evidence type="ECO:0000256" key="1">
    <source>
        <dbReference type="SAM" id="Phobius"/>
    </source>
</evidence>
<accession>G0N997</accession>
<dbReference type="AlphaFoldDB" id="G0N997"/>
<sequence length="257" mass="29032">MSSFVNFGKIICIVSIGFTIFPVHIAVKCFHDNPYLKNSTCEGDFCVAIRPGVFNSQGMSRTCLAGVKKPYFSCSLHYDDEMECYCDTDFCNTPRLFLSNYTILPIIECKEVHLRDYVAASCNNCIRTQSYLKFGDAVEPTEVFEDIQCARNGESSIFVFDPISSPKQMIARNFFSDACYNVSMHSEHFYVSCRCKQANCNSPEFPLPYPLSPPTVTCFTAGFDDDVNRKNYEKENVDSTVVYQKLMSNDSFSDEGG</sequence>
<dbReference type="FunCoup" id="G0N997">
    <property type="interactions" value="180"/>
</dbReference>
<dbReference type="PANTHER" id="PTHR37433">
    <property type="entry name" value="PROTEIN CBG25136-RELATED"/>
    <property type="match status" value="1"/>
</dbReference>
<dbReference type="OrthoDB" id="5856856at2759"/>
<gene>
    <name evidence="2" type="ORF">CAEBREN_05305</name>
</gene>
<dbReference type="EMBL" id="GL379851">
    <property type="protein sequence ID" value="EGT55558.1"/>
    <property type="molecule type" value="Genomic_DNA"/>
</dbReference>
<dbReference type="Proteomes" id="UP000008068">
    <property type="component" value="Unassembled WGS sequence"/>
</dbReference>
<protein>
    <submittedName>
        <fullName evidence="2">Uncharacterized protein</fullName>
    </submittedName>
</protein>
<dbReference type="InParanoid" id="G0N997"/>
<reference evidence="3" key="1">
    <citation type="submission" date="2011-07" db="EMBL/GenBank/DDBJ databases">
        <authorList>
            <consortium name="Caenorhabditis brenneri Sequencing and Analysis Consortium"/>
            <person name="Wilson R.K."/>
        </authorList>
    </citation>
    <scope>NUCLEOTIDE SEQUENCE [LARGE SCALE GENOMIC DNA]</scope>
    <source>
        <strain evidence="3">PB2801</strain>
    </source>
</reference>
<dbReference type="PANTHER" id="PTHR37433:SF17">
    <property type="entry name" value="UPAR_LY6 DOMAIN-CONTAINING PROTEIN"/>
    <property type="match status" value="1"/>
</dbReference>
<evidence type="ECO:0000313" key="2">
    <source>
        <dbReference type="EMBL" id="EGT55558.1"/>
    </source>
</evidence>
<keyword evidence="1" id="KW-0472">Membrane</keyword>
<proteinExistence type="predicted"/>
<keyword evidence="3" id="KW-1185">Reference proteome</keyword>
<keyword evidence="1" id="KW-1133">Transmembrane helix</keyword>
<dbReference type="HOGENOM" id="CLU_067656_0_0_1"/>
<feature type="transmembrane region" description="Helical" evidence="1">
    <location>
        <begin position="7"/>
        <end position="27"/>
    </location>
</feature>
<evidence type="ECO:0000313" key="3">
    <source>
        <dbReference type="Proteomes" id="UP000008068"/>
    </source>
</evidence>
<keyword evidence="1" id="KW-0812">Transmembrane</keyword>
<organism evidence="3">
    <name type="scientific">Caenorhabditis brenneri</name>
    <name type="common">Nematode worm</name>
    <dbReference type="NCBI Taxonomy" id="135651"/>
    <lineage>
        <taxon>Eukaryota</taxon>
        <taxon>Metazoa</taxon>
        <taxon>Ecdysozoa</taxon>
        <taxon>Nematoda</taxon>
        <taxon>Chromadorea</taxon>
        <taxon>Rhabditida</taxon>
        <taxon>Rhabditina</taxon>
        <taxon>Rhabditomorpha</taxon>
        <taxon>Rhabditoidea</taxon>
        <taxon>Rhabditidae</taxon>
        <taxon>Peloderinae</taxon>
        <taxon>Caenorhabditis</taxon>
    </lineage>
</organism>